<reference evidence="2 3" key="1">
    <citation type="submission" date="2020-08" db="EMBL/GenBank/DDBJ databases">
        <title>The Agave Microbiome: Exploring the role of microbial communities in plant adaptations to desert environments.</title>
        <authorList>
            <person name="Partida-Martinez L.P."/>
        </authorList>
    </citation>
    <scope>NUCLEOTIDE SEQUENCE [LARGE SCALE GENOMIC DNA]</scope>
    <source>
        <strain evidence="2 3">AS3.12</strain>
    </source>
</reference>
<feature type="domain" description="DUF1883" evidence="1">
    <location>
        <begin position="6"/>
        <end position="94"/>
    </location>
</feature>
<gene>
    <name evidence="2" type="ORF">F4695_003053</name>
</gene>
<proteinExistence type="predicted"/>
<name>A0A7X0JM01_9HYPH</name>
<dbReference type="AlphaFoldDB" id="A0A7X0JM01"/>
<evidence type="ECO:0000259" key="1">
    <source>
        <dbReference type="Pfam" id="PF08980"/>
    </source>
</evidence>
<evidence type="ECO:0000313" key="2">
    <source>
        <dbReference type="EMBL" id="MBB6509685.1"/>
    </source>
</evidence>
<organism evidence="2 3">
    <name type="scientific">Rhizobium soli</name>
    <dbReference type="NCBI Taxonomy" id="424798"/>
    <lineage>
        <taxon>Bacteria</taxon>
        <taxon>Pseudomonadati</taxon>
        <taxon>Pseudomonadota</taxon>
        <taxon>Alphaproteobacteria</taxon>
        <taxon>Hyphomicrobiales</taxon>
        <taxon>Rhizobiaceae</taxon>
        <taxon>Rhizobium/Agrobacterium group</taxon>
        <taxon>Rhizobium</taxon>
    </lineage>
</organism>
<evidence type="ECO:0000313" key="3">
    <source>
        <dbReference type="Proteomes" id="UP000585437"/>
    </source>
</evidence>
<dbReference type="Gene3D" id="4.10.1210.10">
    <property type="entry name" value="Atu1913-like"/>
    <property type="match status" value="1"/>
</dbReference>
<dbReference type="Proteomes" id="UP000585437">
    <property type="component" value="Unassembled WGS sequence"/>
</dbReference>
<dbReference type="InterPro" id="IPR015073">
    <property type="entry name" value="DUF1883"/>
</dbReference>
<comment type="caution">
    <text evidence="2">The sequence shown here is derived from an EMBL/GenBank/DDBJ whole genome shotgun (WGS) entry which is preliminary data.</text>
</comment>
<protein>
    <recommendedName>
        <fullName evidence="1">DUF1883 domain-containing protein</fullName>
    </recommendedName>
</protein>
<dbReference type="Pfam" id="PF08980">
    <property type="entry name" value="DUF1883"/>
    <property type="match status" value="1"/>
</dbReference>
<accession>A0A7X0JM01</accession>
<sequence>MAGPNFRYTHYDLKPQRAGTIIEVTLNGVNNVRLMTAANYQRFTEQLDFKFVGGVAKKSPLRIAVPDNGHWHLVVDMEGHHALAESSVRLVAAPGQAQKPGIARAS</sequence>
<dbReference type="EMBL" id="JACHBU010000005">
    <property type="protein sequence ID" value="MBB6509685.1"/>
    <property type="molecule type" value="Genomic_DNA"/>
</dbReference>
<dbReference type="InterPro" id="IPR036488">
    <property type="entry name" value="DUF1883-like_sf"/>
</dbReference>
<dbReference type="SUPFAM" id="SSF141099">
    <property type="entry name" value="Atu1913-like"/>
    <property type="match status" value="1"/>
</dbReference>
<keyword evidence="3" id="KW-1185">Reference proteome</keyword>
<dbReference type="RefSeq" id="WP_184655179.1">
    <property type="nucleotide sequence ID" value="NZ_JACHBU010000005.1"/>
</dbReference>